<dbReference type="EMBL" id="JABFAF010000004">
    <property type="protein sequence ID" value="MBA0852531.1"/>
    <property type="molecule type" value="Genomic_DNA"/>
</dbReference>
<dbReference type="AlphaFoldDB" id="A0A7J9L1H4"/>
<gene>
    <name evidence="1" type="ORF">Goshw_006488</name>
</gene>
<accession>A0A7J9L1H4</accession>
<keyword evidence="2" id="KW-1185">Reference proteome</keyword>
<reference evidence="1 2" key="1">
    <citation type="journal article" date="2019" name="Genome Biol. Evol.">
        <title>Insights into the evolution of the New World diploid cottons (Gossypium, subgenus Houzingenia) based on genome sequencing.</title>
        <authorList>
            <person name="Grover C.E."/>
            <person name="Arick M.A. 2nd"/>
            <person name="Thrash A."/>
            <person name="Conover J.L."/>
            <person name="Sanders W.S."/>
            <person name="Peterson D.G."/>
            <person name="Frelichowski J.E."/>
            <person name="Scheffler J.A."/>
            <person name="Scheffler B.E."/>
            <person name="Wendel J.F."/>
        </authorList>
    </citation>
    <scope>NUCLEOTIDE SEQUENCE [LARGE SCALE GENOMIC DNA]</scope>
    <source>
        <strain evidence="1">1</strain>
        <tissue evidence="1">Leaf</tissue>
    </source>
</reference>
<name>A0A7J9L1H4_GOSSC</name>
<dbReference type="Proteomes" id="UP000593576">
    <property type="component" value="Unassembled WGS sequence"/>
</dbReference>
<organism evidence="1 2">
    <name type="scientific">Gossypium schwendimanii</name>
    <name type="common">Cotton</name>
    <dbReference type="NCBI Taxonomy" id="34291"/>
    <lineage>
        <taxon>Eukaryota</taxon>
        <taxon>Viridiplantae</taxon>
        <taxon>Streptophyta</taxon>
        <taxon>Embryophyta</taxon>
        <taxon>Tracheophyta</taxon>
        <taxon>Spermatophyta</taxon>
        <taxon>Magnoliopsida</taxon>
        <taxon>eudicotyledons</taxon>
        <taxon>Gunneridae</taxon>
        <taxon>Pentapetalae</taxon>
        <taxon>rosids</taxon>
        <taxon>malvids</taxon>
        <taxon>Malvales</taxon>
        <taxon>Malvaceae</taxon>
        <taxon>Malvoideae</taxon>
        <taxon>Gossypium</taxon>
    </lineage>
</organism>
<sequence length="39" mass="4808">MKKKRLLERLLMKILVVLEILLQENQERRRAFSHSTLWS</sequence>
<proteinExistence type="predicted"/>
<evidence type="ECO:0000313" key="2">
    <source>
        <dbReference type="Proteomes" id="UP000593576"/>
    </source>
</evidence>
<protein>
    <submittedName>
        <fullName evidence="1">Uncharacterized protein</fullName>
    </submittedName>
</protein>
<evidence type="ECO:0000313" key="1">
    <source>
        <dbReference type="EMBL" id="MBA0852531.1"/>
    </source>
</evidence>
<comment type="caution">
    <text evidence="1">The sequence shown here is derived from an EMBL/GenBank/DDBJ whole genome shotgun (WGS) entry which is preliminary data.</text>
</comment>